<protein>
    <recommendedName>
        <fullName evidence="3">NACHT domain-containing protein</fullName>
    </recommendedName>
</protein>
<dbReference type="Proteomes" id="UP000283387">
    <property type="component" value="Unassembled WGS sequence"/>
</dbReference>
<proteinExistence type="predicted"/>
<sequence>MKGQEFEIKELINDEIRRKYGHKIRYAKDCQVLADSITETTNRQISVSTLKRFFGIIKTPFNPSQYTLDTLAIYLNFENWEDYANTFEKNKHSFSNLNSWQQLKRRMLYITSTSMESIGAKIGRDACEWPLREFAVNKIDTFLNSQKTATAFIAPDGYGKSTHIYRLVEHYFTGQNAKYPDDIVLLIDGGSLVNMVNKYSSNARIKNLLSFDPGNSFSNYFRENPDEITGRFVLIIDGLNEIFYQTDKLSGFIENLLDIVAFYENTPWFKLILTAHPDNWKILSGITQKKTSIRKQWFDVSFNALVNETINIPLLKKKEIKQLLEKHHSQKQLQQMYFQAPHTLEVISHPFFLNLFLKKKQENIETDIDLLQDAICNNLFSEPFSVQKAAIIDTIFQHSEYGRKITSIDKDVFPTTEEFTAAYKDLVAKNILYEYTIPGYYLSLKTCVNFSHDILMEFMLANKWLRENKFDLNLIKRVSDYYSDNRQLRSNIIKYLIKIAFRESKTELLKDIYSIFKVGSSNEILIDTLDIDSDALNILTLELRKHKEIRDYLIPHYAKSQAGQQFYFEFFFDMDALVLHSGENVNYYLENAPREDAQIYGHYLKFTQFFFEKDMENLQAEAGWFAQIQQPEKLVPLTAGFYYAVQIMSEVFLQNRFSDQLMQRIMKQSEQFLTDKAQLKFSFPIFEYLVANALNYANRFNEIVTVTNAVTDKYILDKHRSSWLYELMRAFYARALLNTGEEEIARENLKEVELRSVSVNYKYYVKLRYYLVQVDFLLHDEKTGQAIELLDEIKSIAKMIKFKYFYDQASTIEKKLKSNSSNSSNMHGRKNLEKI</sequence>
<dbReference type="AlphaFoldDB" id="A0A419W7S5"/>
<accession>A0A419W7S5</accession>
<dbReference type="SUPFAM" id="SSF52540">
    <property type="entry name" value="P-loop containing nucleoside triphosphate hydrolases"/>
    <property type="match status" value="1"/>
</dbReference>
<dbReference type="RefSeq" id="WP_120272814.1">
    <property type="nucleotide sequence ID" value="NZ_RAPN01000001.1"/>
</dbReference>
<dbReference type="OrthoDB" id="639802at2"/>
<organism evidence="1 2">
    <name type="scientific">Mangrovibacterium diazotrophicum</name>
    <dbReference type="NCBI Taxonomy" id="1261403"/>
    <lineage>
        <taxon>Bacteria</taxon>
        <taxon>Pseudomonadati</taxon>
        <taxon>Bacteroidota</taxon>
        <taxon>Bacteroidia</taxon>
        <taxon>Marinilabiliales</taxon>
        <taxon>Prolixibacteraceae</taxon>
        <taxon>Mangrovibacterium</taxon>
    </lineage>
</organism>
<keyword evidence="2" id="KW-1185">Reference proteome</keyword>
<reference evidence="1 2" key="1">
    <citation type="submission" date="2018-09" db="EMBL/GenBank/DDBJ databases">
        <title>Genomic Encyclopedia of Archaeal and Bacterial Type Strains, Phase II (KMG-II): from individual species to whole genera.</title>
        <authorList>
            <person name="Goeker M."/>
        </authorList>
    </citation>
    <scope>NUCLEOTIDE SEQUENCE [LARGE SCALE GENOMIC DNA]</scope>
    <source>
        <strain evidence="1 2">DSM 27148</strain>
    </source>
</reference>
<gene>
    <name evidence="1" type="ORF">BC643_1879</name>
</gene>
<dbReference type="InterPro" id="IPR027417">
    <property type="entry name" value="P-loop_NTPase"/>
</dbReference>
<name>A0A419W7S5_9BACT</name>
<comment type="caution">
    <text evidence="1">The sequence shown here is derived from an EMBL/GenBank/DDBJ whole genome shotgun (WGS) entry which is preliminary data.</text>
</comment>
<evidence type="ECO:0000313" key="2">
    <source>
        <dbReference type="Proteomes" id="UP000283387"/>
    </source>
</evidence>
<dbReference type="EMBL" id="RAPN01000001">
    <property type="protein sequence ID" value="RKD91523.1"/>
    <property type="molecule type" value="Genomic_DNA"/>
</dbReference>
<dbReference type="Gene3D" id="3.40.50.300">
    <property type="entry name" value="P-loop containing nucleotide triphosphate hydrolases"/>
    <property type="match status" value="1"/>
</dbReference>
<evidence type="ECO:0008006" key="3">
    <source>
        <dbReference type="Google" id="ProtNLM"/>
    </source>
</evidence>
<evidence type="ECO:0000313" key="1">
    <source>
        <dbReference type="EMBL" id="RKD91523.1"/>
    </source>
</evidence>